<dbReference type="HOGENOM" id="CLU_2382298_0_0_11"/>
<dbReference type="PATRIC" id="fig|1348663.4.peg.5104"/>
<reference evidence="2 3" key="1">
    <citation type="submission" date="2014-05" db="EMBL/GenBank/DDBJ databases">
        <title>Draft Genome Sequence of Kitasatospora cheerisanensis KCTC 2395.</title>
        <authorList>
            <person name="Nam D.H."/>
        </authorList>
    </citation>
    <scope>NUCLEOTIDE SEQUENCE [LARGE SCALE GENOMIC DNA]</scope>
    <source>
        <strain evidence="2 3">KCTC 2395</strain>
    </source>
</reference>
<dbReference type="EMBL" id="JNBY01000098">
    <property type="protein sequence ID" value="KDN82914.1"/>
    <property type="molecule type" value="Genomic_DNA"/>
</dbReference>
<dbReference type="RefSeq" id="WP_157032182.1">
    <property type="nucleotide sequence ID" value="NZ_KK853997.1"/>
</dbReference>
<evidence type="ECO:0000313" key="2">
    <source>
        <dbReference type="EMBL" id="KDN82914.1"/>
    </source>
</evidence>
<evidence type="ECO:0000313" key="3">
    <source>
        <dbReference type="Proteomes" id="UP000027178"/>
    </source>
</evidence>
<sequence length="94" mass="10092">MPTDHAQPPYRLTAATPRPHHDTTALVDHLLAAWLKAEGHDEPPPRDHGARRSDYGSATGYCWTATADRCPAEAPMPATAAADSARPLRTAPTN</sequence>
<feature type="compositionally biased region" description="Low complexity" evidence="1">
    <location>
        <begin position="75"/>
        <end position="87"/>
    </location>
</feature>
<keyword evidence="3" id="KW-1185">Reference proteome</keyword>
<comment type="caution">
    <text evidence="2">The sequence shown here is derived from an EMBL/GenBank/DDBJ whole genome shotgun (WGS) entry which is preliminary data.</text>
</comment>
<proteinExistence type="predicted"/>
<dbReference type="Proteomes" id="UP000027178">
    <property type="component" value="Unassembled WGS sequence"/>
</dbReference>
<name>A0A066YSF4_9ACTN</name>
<accession>A0A066YSF4</accession>
<feature type="region of interest" description="Disordered" evidence="1">
    <location>
        <begin position="1"/>
        <end position="20"/>
    </location>
</feature>
<protein>
    <submittedName>
        <fullName evidence="2">Uncharacterized protein</fullName>
    </submittedName>
</protein>
<evidence type="ECO:0000256" key="1">
    <source>
        <dbReference type="SAM" id="MobiDB-lite"/>
    </source>
</evidence>
<organism evidence="2 3">
    <name type="scientific">Kitasatospora cheerisanensis KCTC 2395</name>
    <dbReference type="NCBI Taxonomy" id="1348663"/>
    <lineage>
        <taxon>Bacteria</taxon>
        <taxon>Bacillati</taxon>
        <taxon>Actinomycetota</taxon>
        <taxon>Actinomycetes</taxon>
        <taxon>Kitasatosporales</taxon>
        <taxon>Streptomycetaceae</taxon>
        <taxon>Kitasatospora</taxon>
    </lineage>
</organism>
<gene>
    <name evidence="2" type="ORF">KCH_52740</name>
</gene>
<dbReference type="AlphaFoldDB" id="A0A066YSF4"/>
<feature type="region of interest" description="Disordered" evidence="1">
    <location>
        <begin position="75"/>
        <end position="94"/>
    </location>
</feature>